<keyword evidence="13" id="KW-1185">Reference proteome</keyword>
<dbReference type="Proteomes" id="UP001145145">
    <property type="component" value="Unassembled WGS sequence"/>
</dbReference>
<keyword evidence="8 10" id="KW-0520">NAD</keyword>
<dbReference type="InterPro" id="IPR005248">
    <property type="entry name" value="NadD/NMNAT"/>
</dbReference>
<comment type="similarity">
    <text evidence="10">Belongs to the NadD family.</text>
</comment>
<keyword evidence="3 10" id="KW-0662">Pyridine nucleotide biosynthesis</keyword>
<dbReference type="Pfam" id="PF01467">
    <property type="entry name" value="CTP_transf_like"/>
    <property type="match status" value="1"/>
</dbReference>
<evidence type="ECO:0000256" key="7">
    <source>
        <dbReference type="ARBA" id="ARBA00022840"/>
    </source>
</evidence>
<evidence type="ECO:0000256" key="10">
    <source>
        <dbReference type="HAMAP-Rule" id="MF_00244"/>
    </source>
</evidence>
<dbReference type="NCBIfam" id="TIGR00125">
    <property type="entry name" value="cyt_tran_rel"/>
    <property type="match status" value="1"/>
</dbReference>
<dbReference type="GO" id="GO:0004515">
    <property type="term" value="F:nicotinate-nucleotide adenylyltransferase activity"/>
    <property type="evidence" value="ECO:0007669"/>
    <property type="project" value="UniProtKB-UniRule"/>
</dbReference>
<accession>A0A9W6FDN1</accession>
<comment type="pathway">
    <text evidence="2 10">Cofactor biosynthesis; NAD(+) biosynthesis; deamido-NAD(+) from nicotinate D-ribonucleotide: step 1/1.</text>
</comment>
<name>A0A9W6FDN1_9FIRM</name>
<dbReference type="PANTHER" id="PTHR39321:SF3">
    <property type="entry name" value="PHOSPHOPANTETHEINE ADENYLYLTRANSFERASE"/>
    <property type="match status" value="1"/>
</dbReference>
<sequence length="203" mass="23385">MKTGIMGGTFNPIHNGHLILAGHVMEEFGLDEIWFMPNGNPPHKQPEKTGAGMEDRLEMVKLAISGKPHFSLQPYEVEKETVSYSYETMEYFKDAFPEREFFYIVGADSLFQMETWRHPDRFLHSCSIIAAKRDLSETDAAMEAQIRHLENTYETTILFSHSPVFEVSSSEIREMVEEGKDISRLVPSDVASYISDHRLYREE</sequence>
<organism evidence="12 13">
    <name type="scientific">Sellimonas catena</name>
    <dbReference type="NCBI Taxonomy" id="2994035"/>
    <lineage>
        <taxon>Bacteria</taxon>
        <taxon>Bacillati</taxon>
        <taxon>Bacillota</taxon>
        <taxon>Clostridia</taxon>
        <taxon>Lachnospirales</taxon>
        <taxon>Lachnospiraceae</taxon>
        <taxon>Sellimonas</taxon>
    </lineage>
</organism>
<dbReference type="InterPro" id="IPR004821">
    <property type="entry name" value="Cyt_trans-like"/>
</dbReference>
<dbReference type="PANTHER" id="PTHR39321">
    <property type="entry name" value="NICOTINATE-NUCLEOTIDE ADENYLYLTRANSFERASE-RELATED"/>
    <property type="match status" value="1"/>
</dbReference>
<evidence type="ECO:0000256" key="3">
    <source>
        <dbReference type="ARBA" id="ARBA00022642"/>
    </source>
</evidence>
<evidence type="ECO:0000256" key="9">
    <source>
        <dbReference type="ARBA" id="ARBA00048721"/>
    </source>
</evidence>
<comment type="caution">
    <text evidence="12">The sequence shown here is derived from an EMBL/GenBank/DDBJ whole genome shotgun (WGS) entry which is preliminary data.</text>
</comment>
<evidence type="ECO:0000256" key="6">
    <source>
        <dbReference type="ARBA" id="ARBA00022741"/>
    </source>
</evidence>
<evidence type="ECO:0000313" key="12">
    <source>
        <dbReference type="EMBL" id="GLG06187.1"/>
    </source>
</evidence>
<proteinExistence type="inferred from homology"/>
<keyword evidence="4 10" id="KW-0808">Transferase</keyword>
<evidence type="ECO:0000313" key="13">
    <source>
        <dbReference type="Proteomes" id="UP001145145"/>
    </source>
</evidence>
<dbReference type="SUPFAM" id="SSF52374">
    <property type="entry name" value="Nucleotidylyl transferase"/>
    <property type="match status" value="1"/>
</dbReference>
<reference evidence="12 13" key="1">
    <citation type="journal article" date="2023" name="Int. J. Syst. Evol. Microbiol.">
        <title>Sellimonas catena sp. nov., isolated from human faeces.</title>
        <authorList>
            <person name="Hisatomi A."/>
            <person name="Ohkuma M."/>
            <person name="Sakamoto M."/>
        </authorList>
    </citation>
    <scope>NUCLEOTIDE SEQUENCE [LARGE SCALE GENOMIC DNA]</scope>
    <source>
        <strain evidence="12 13">12EGH17</strain>
    </source>
</reference>
<keyword evidence="5 10" id="KW-0548">Nucleotidyltransferase</keyword>
<evidence type="ECO:0000259" key="11">
    <source>
        <dbReference type="Pfam" id="PF01467"/>
    </source>
</evidence>
<keyword evidence="6 10" id="KW-0547">Nucleotide-binding</keyword>
<dbReference type="CDD" id="cd02165">
    <property type="entry name" value="NMNAT"/>
    <property type="match status" value="1"/>
</dbReference>
<dbReference type="HAMAP" id="MF_00244">
    <property type="entry name" value="NaMN_adenylyltr"/>
    <property type="match status" value="1"/>
</dbReference>
<protein>
    <recommendedName>
        <fullName evidence="10">Probable nicotinate-nucleotide adenylyltransferase</fullName>
        <ecNumber evidence="10">2.7.7.18</ecNumber>
    </recommendedName>
    <alternativeName>
        <fullName evidence="10">Deamido-NAD(+) diphosphorylase</fullName>
    </alternativeName>
    <alternativeName>
        <fullName evidence="10">Deamido-NAD(+) pyrophosphorylase</fullName>
    </alternativeName>
    <alternativeName>
        <fullName evidence="10">Nicotinate mononucleotide adenylyltransferase</fullName>
        <shortName evidence="10">NaMN adenylyltransferase</shortName>
    </alternativeName>
</protein>
<evidence type="ECO:0000256" key="5">
    <source>
        <dbReference type="ARBA" id="ARBA00022695"/>
    </source>
</evidence>
<dbReference type="RefSeq" id="WP_281874214.1">
    <property type="nucleotide sequence ID" value="NZ_BSBO01000051.1"/>
</dbReference>
<dbReference type="GO" id="GO:0009435">
    <property type="term" value="P:NAD+ biosynthetic process"/>
    <property type="evidence" value="ECO:0007669"/>
    <property type="project" value="UniProtKB-UniRule"/>
</dbReference>
<dbReference type="GO" id="GO:0005524">
    <property type="term" value="F:ATP binding"/>
    <property type="evidence" value="ECO:0007669"/>
    <property type="project" value="UniProtKB-KW"/>
</dbReference>
<dbReference type="NCBIfam" id="TIGR00482">
    <property type="entry name" value="nicotinate (nicotinamide) nucleotide adenylyltransferase"/>
    <property type="match status" value="1"/>
</dbReference>
<dbReference type="EC" id="2.7.7.18" evidence="10"/>
<dbReference type="InterPro" id="IPR014729">
    <property type="entry name" value="Rossmann-like_a/b/a_fold"/>
</dbReference>
<dbReference type="EMBL" id="BSBO01000051">
    <property type="protein sequence ID" value="GLG06187.1"/>
    <property type="molecule type" value="Genomic_DNA"/>
</dbReference>
<evidence type="ECO:0000256" key="4">
    <source>
        <dbReference type="ARBA" id="ARBA00022679"/>
    </source>
</evidence>
<keyword evidence="7 10" id="KW-0067">ATP-binding</keyword>
<evidence type="ECO:0000256" key="8">
    <source>
        <dbReference type="ARBA" id="ARBA00023027"/>
    </source>
</evidence>
<dbReference type="AlphaFoldDB" id="A0A9W6FDN1"/>
<dbReference type="NCBIfam" id="NF000840">
    <property type="entry name" value="PRK00071.1-3"/>
    <property type="match status" value="1"/>
</dbReference>
<comment type="function">
    <text evidence="1 10">Catalyzes the reversible adenylation of nicotinate mononucleotide (NaMN) to nicotinic acid adenine dinucleotide (NaAD).</text>
</comment>
<evidence type="ECO:0000256" key="2">
    <source>
        <dbReference type="ARBA" id="ARBA00005019"/>
    </source>
</evidence>
<feature type="domain" description="Cytidyltransferase-like" evidence="11">
    <location>
        <begin position="5"/>
        <end position="174"/>
    </location>
</feature>
<gene>
    <name evidence="10 12" type="primary">nadD</name>
    <name evidence="12" type="ORF">Selli1_33610</name>
</gene>
<comment type="catalytic activity">
    <reaction evidence="9 10">
        <text>nicotinate beta-D-ribonucleotide + ATP + H(+) = deamido-NAD(+) + diphosphate</text>
        <dbReference type="Rhea" id="RHEA:22860"/>
        <dbReference type="ChEBI" id="CHEBI:15378"/>
        <dbReference type="ChEBI" id="CHEBI:30616"/>
        <dbReference type="ChEBI" id="CHEBI:33019"/>
        <dbReference type="ChEBI" id="CHEBI:57502"/>
        <dbReference type="ChEBI" id="CHEBI:58437"/>
        <dbReference type="EC" id="2.7.7.18"/>
    </reaction>
</comment>
<dbReference type="Gene3D" id="3.40.50.620">
    <property type="entry name" value="HUPs"/>
    <property type="match status" value="1"/>
</dbReference>
<evidence type="ECO:0000256" key="1">
    <source>
        <dbReference type="ARBA" id="ARBA00002324"/>
    </source>
</evidence>